<evidence type="ECO:0000256" key="1">
    <source>
        <dbReference type="SAM" id="MobiDB-lite"/>
    </source>
</evidence>
<dbReference type="STRING" id="215243.A0A0D2DRN3"/>
<feature type="region of interest" description="Disordered" evidence="1">
    <location>
        <begin position="297"/>
        <end position="329"/>
    </location>
</feature>
<gene>
    <name evidence="2" type="ORF">PV06_04003</name>
</gene>
<organism evidence="2 3">
    <name type="scientific">Exophiala oligosperma</name>
    <dbReference type="NCBI Taxonomy" id="215243"/>
    <lineage>
        <taxon>Eukaryota</taxon>
        <taxon>Fungi</taxon>
        <taxon>Dikarya</taxon>
        <taxon>Ascomycota</taxon>
        <taxon>Pezizomycotina</taxon>
        <taxon>Eurotiomycetes</taxon>
        <taxon>Chaetothyriomycetidae</taxon>
        <taxon>Chaetothyriales</taxon>
        <taxon>Herpotrichiellaceae</taxon>
        <taxon>Exophiala</taxon>
    </lineage>
</organism>
<accession>A0A0D2DRN3</accession>
<dbReference type="HOGENOM" id="CLU_070611_0_0_1"/>
<reference evidence="2 3" key="1">
    <citation type="submission" date="2015-01" db="EMBL/GenBank/DDBJ databases">
        <title>The Genome Sequence of Exophiala oligosperma CBS72588.</title>
        <authorList>
            <consortium name="The Broad Institute Genomics Platform"/>
            <person name="Cuomo C."/>
            <person name="de Hoog S."/>
            <person name="Gorbushina A."/>
            <person name="Stielow B."/>
            <person name="Teixiera M."/>
            <person name="Abouelleil A."/>
            <person name="Chapman S.B."/>
            <person name="Priest M."/>
            <person name="Young S.K."/>
            <person name="Wortman J."/>
            <person name="Nusbaum C."/>
            <person name="Birren B."/>
        </authorList>
    </citation>
    <scope>NUCLEOTIDE SEQUENCE [LARGE SCALE GENOMIC DNA]</scope>
    <source>
        <strain evidence="2 3">CBS 72588</strain>
    </source>
</reference>
<proteinExistence type="predicted"/>
<feature type="region of interest" description="Disordered" evidence="1">
    <location>
        <begin position="28"/>
        <end position="56"/>
    </location>
</feature>
<evidence type="ECO:0000313" key="2">
    <source>
        <dbReference type="EMBL" id="KIW45628.1"/>
    </source>
</evidence>
<feature type="region of interest" description="Disordered" evidence="1">
    <location>
        <begin position="250"/>
        <end position="277"/>
    </location>
</feature>
<dbReference type="RefSeq" id="XP_016265844.1">
    <property type="nucleotide sequence ID" value="XM_016404839.1"/>
</dbReference>
<sequence length="329" mass="36763">MDRTTPTTPSRPSSAWTSNSLFADSAISVGANTPGQPDKPPPFAKLSETPPLPDLATRLNGLVSEIWANEQDGEIRGEKRRKLEQAMRDIEVVLEDDLSEGRGSETTTPQPAVPIEEDHQTASDQDLEAVRLRLAATVEAMRMRHQEQRHLHQLTVQKLEAVAQRCSSQDRQLREYAENMTMLQHENHLLRQQNDRMHSELNQAHTESAKKDVAVNAMSSAVSGLEGWINTSPTPSRSVRQVVTRGRGRFRGRYYAGEPSEASPRHGQDGAPDAKALHEGVTAWLRGFRDVEEELQALKYSKPSPRKARKSNSDFSDDEWGDFERAPAS</sequence>
<dbReference type="GeneID" id="27356077"/>
<evidence type="ECO:0000313" key="3">
    <source>
        <dbReference type="Proteomes" id="UP000053342"/>
    </source>
</evidence>
<dbReference type="VEuPathDB" id="FungiDB:PV06_04003"/>
<dbReference type="Proteomes" id="UP000053342">
    <property type="component" value="Unassembled WGS sequence"/>
</dbReference>
<protein>
    <submittedName>
        <fullName evidence="2">Uncharacterized protein</fullName>
    </submittedName>
</protein>
<keyword evidence="3" id="KW-1185">Reference proteome</keyword>
<feature type="region of interest" description="Disordered" evidence="1">
    <location>
        <begin position="96"/>
        <end position="123"/>
    </location>
</feature>
<dbReference type="EMBL" id="KN847334">
    <property type="protein sequence ID" value="KIW45628.1"/>
    <property type="molecule type" value="Genomic_DNA"/>
</dbReference>
<name>A0A0D2DRN3_9EURO</name>
<dbReference type="AlphaFoldDB" id="A0A0D2DRN3"/>